<keyword evidence="12" id="KW-0282">Flagellum</keyword>
<dbReference type="PANTHER" id="PTHR38786">
    <property type="entry name" value="FLAGELLAR FLIJ PROTEIN"/>
    <property type="match status" value="1"/>
</dbReference>
<dbReference type="GO" id="GO:0006935">
    <property type="term" value="P:chemotaxis"/>
    <property type="evidence" value="ECO:0007669"/>
    <property type="project" value="UniProtKB-KW"/>
</dbReference>
<evidence type="ECO:0000313" key="13">
    <source>
        <dbReference type="Proteomes" id="UP000253831"/>
    </source>
</evidence>
<comment type="similarity">
    <text evidence="2">Belongs to the FliJ family.</text>
</comment>
<keyword evidence="12" id="KW-0966">Cell projection</keyword>
<dbReference type="InterPro" id="IPR012823">
    <property type="entry name" value="Flagell_FliJ"/>
</dbReference>
<feature type="compositionally biased region" description="Basic and acidic residues" evidence="11">
    <location>
        <begin position="119"/>
        <end position="139"/>
    </location>
</feature>
<feature type="region of interest" description="Disordered" evidence="11">
    <location>
        <begin position="119"/>
        <end position="149"/>
    </location>
</feature>
<evidence type="ECO:0000256" key="3">
    <source>
        <dbReference type="ARBA" id="ARBA00020392"/>
    </source>
</evidence>
<evidence type="ECO:0000256" key="8">
    <source>
        <dbReference type="ARBA" id="ARBA00022927"/>
    </source>
</evidence>
<evidence type="ECO:0000256" key="2">
    <source>
        <dbReference type="ARBA" id="ARBA00010004"/>
    </source>
</evidence>
<evidence type="ECO:0000256" key="1">
    <source>
        <dbReference type="ARBA" id="ARBA00004413"/>
    </source>
</evidence>
<evidence type="ECO:0000256" key="4">
    <source>
        <dbReference type="ARBA" id="ARBA00022448"/>
    </source>
</evidence>
<keyword evidence="10" id="KW-1006">Bacterial flagellum protein export</keyword>
<keyword evidence="5" id="KW-1003">Cell membrane</keyword>
<dbReference type="EMBL" id="QPGA01000027">
    <property type="protein sequence ID" value="RDE50053.1"/>
    <property type="molecule type" value="Genomic_DNA"/>
</dbReference>
<dbReference type="GO" id="GO:0005886">
    <property type="term" value="C:plasma membrane"/>
    <property type="evidence" value="ECO:0007669"/>
    <property type="project" value="UniProtKB-SubCell"/>
</dbReference>
<protein>
    <recommendedName>
        <fullName evidence="3">Flagellar FliJ protein</fullName>
    </recommendedName>
</protein>
<dbReference type="GO" id="GO:0071973">
    <property type="term" value="P:bacterial-type flagellum-dependent cell motility"/>
    <property type="evidence" value="ECO:0007669"/>
    <property type="project" value="InterPro"/>
</dbReference>
<dbReference type="GO" id="GO:0044781">
    <property type="term" value="P:bacterial-type flagellum organization"/>
    <property type="evidence" value="ECO:0007669"/>
    <property type="project" value="UniProtKB-KW"/>
</dbReference>
<dbReference type="PIRSF" id="PIRSF019404">
    <property type="entry name" value="FliJ"/>
    <property type="match status" value="1"/>
</dbReference>
<dbReference type="GO" id="GO:0003774">
    <property type="term" value="F:cytoskeletal motor activity"/>
    <property type="evidence" value="ECO:0007669"/>
    <property type="project" value="InterPro"/>
</dbReference>
<dbReference type="Gene3D" id="1.10.287.1700">
    <property type="match status" value="1"/>
</dbReference>
<evidence type="ECO:0000256" key="5">
    <source>
        <dbReference type="ARBA" id="ARBA00022475"/>
    </source>
</evidence>
<dbReference type="AlphaFoldDB" id="A0A369XIV8"/>
<keyword evidence="4" id="KW-0813">Transport</keyword>
<name>A0A369XIV8_9PROT</name>
<keyword evidence="12" id="KW-0969">Cilium</keyword>
<evidence type="ECO:0000256" key="10">
    <source>
        <dbReference type="ARBA" id="ARBA00023225"/>
    </source>
</evidence>
<comment type="caution">
    <text evidence="12">The sequence shown here is derived from an EMBL/GenBank/DDBJ whole genome shotgun (WGS) entry which is preliminary data.</text>
</comment>
<dbReference type="PRINTS" id="PR01004">
    <property type="entry name" value="FLGFLIJ"/>
</dbReference>
<dbReference type="PANTHER" id="PTHR38786:SF1">
    <property type="entry name" value="FLAGELLAR FLIJ PROTEIN"/>
    <property type="match status" value="1"/>
</dbReference>
<sequence>MPKPFSLQTVLDLMQNRSDEATQRLARLIASERDAQSKLRMLEEYRDDYSERFRKAMQGGLRQPEWRNYQEFLQRLDEAINQQLQAVRQQQSQTASGQAEWRQQRKRLQAFDALFERHRSSEAKLEGRQEQKAQDELAARRKHDKDDDE</sequence>
<evidence type="ECO:0000313" key="12">
    <source>
        <dbReference type="EMBL" id="RDE50053.1"/>
    </source>
</evidence>
<comment type="subcellular location">
    <subcellularLocation>
        <location evidence="1">Cell membrane</location>
        <topology evidence="1">Peripheral membrane protein</topology>
        <orientation evidence="1">Cytoplasmic side</orientation>
    </subcellularLocation>
</comment>
<dbReference type="InterPro" id="IPR053716">
    <property type="entry name" value="Flag_assembly_chemotaxis_eff"/>
</dbReference>
<accession>A0A369XIV8</accession>
<dbReference type="Pfam" id="PF02050">
    <property type="entry name" value="FliJ"/>
    <property type="match status" value="1"/>
</dbReference>
<keyword evidence="7" id="KW-1005">Bacterial flagellum biogenesis</keyword>
<keyword evidence="6" id="KW-0145">Chemotaxis</keyword>
<dbReference type="InterPro" id="IPR052570">
    <property type="entry name" value="FliJ"/>
</dbReference>
<proteinExistence type="inferred from homology"/>
<keyword evidence="9" id="KW-0472">Membrane</keyword>
<dbReference type="NCBIfam" id="TIGR02473">
    <property type="entry name" value="flagell_FliJ"/>
    <property type="match status" value="1"/>
</dbReference>
<evidence type="ECO:0000256" key="11">
    <source>
        <dbReference type="SAM" id="MobiDB-lite"/>
    </source>
</evidence>
<keyword evidence="8" id="KW-0653">Protein transport</keyword>
<gene>
    <name evidence="12" type="primary">fliJ</name>
    <name evidence="12" type="ORF">DVS81_13455</name>
</gene>
<evidence type="ECO:0000256" key="9">
    <source>
        <dbReference type="ARBA" id="ARBA00023136"/>
    </source>
</evidence>
<reference evidence="12 13" key="1">
    <citation type="submission" date="2018-05" db="EMBL/GenBank/DDBJ databases">
        <title>Integrated omic analyses show evidence that a Ca. Accumulibacter phosphatis strain performs denitrification under micro-aerobic conditions.</title>
        <authorList>
            <person name="Camejo P.Y."/>
            <person name="Katherine M.D."/>
            <person name="Daniel N.R."/>
        </authorList>
    </citation>
    <scope>NUCLEOTIDE SEQUENCE [LARGE SCALE GENOMIC DNA]</scope>
    <source>
        <strain evidence="12">UW-LDO-IC</strain>
    </source>
</reference>
<dbReference type="InterPro" id="IPR018006">
    <property type="entry name" value="Flag_FliJ_proteobac"/>
</dbReference>
<dbReference type="GO" id="GO:0009288">
    <property type="term" value="C:bacterial-type flagellum"/>
    <property type="evidence" value="ECO:0007669"/>
    <property type="project" value="InterPro"/>
</dbReference>
<dbReference type="GO" id="GO:0015031">
    <property type="term" value="P:protein transport"/>
    <property type="evidence" value="ECO:0007669"/>
    <property type="project" value="UniProtKB-KW"/>
</dbReference>
<organism evidence="12 13">
    <name type="scientific">Candidatus Accumulibacter meliphilus</name>
    <dbReference type="NCBI Taxonomy" id="2211374"/>
    <lineage>
        <taxon>Bacteria</taxon>
        <taxon>Pseudomonadati</taxon>
        <taxon>Pseudomonadota</taxon>
        <taxon>Betaproteobacteria</taxon>
        <taxon>Candidatus Accumulibacter</taxon>
    </lineage>
</organism>
<dbReference type="Proteomes" id="UP000253831">
    <property type="component" value="Unassembled WGS sequence"/>
</dbReference>
<evidence type="ECO:0000256" key="7">
    <source>
        <dbReference type="ARBA" id="ARBA00022795"/>
    </source>
</evidence>
<evidence type="ECO:0000256" key="6">
    <source>
        <dbReference type="ARBA" id="ARBA00022500"/>
    </source>
</evidence>